<feature type="transmembrane region" description="Helical" evidence="7">
    <location>
        <begin position="12"/>
        <end position="42"/>
    </location>
</feature>
<feature type="transmembrane region" description="Helical" evidence="7">
    <location>
        <begin position="79"/>
        <end position="98"/>
    </location>
</feature>
<keyword evidence="4 7" id="KW-0812">Transmembrane</keyword>
<reference evidence="8" key="1">
    <citation type="submission" date="2018-05" db="EMBL/GenBank/DDBJ databases">
        <authorList>
            <person name="Lanie J.A."/>
            <person name="Ng W.-L."/>
            <person name="Kazmierczak K.M."/>
            <person name="Andrzejewski T.M."/>
            <person name="Davidsen T.M."/>
            <person name="Wayne K.J."/>
            <person name="Tettelin H."/>
            <person name="Glass J.I."/>
            <person name="Rusch D."/>
            <person name="Podicherti R."/>
            <person name="Tsui H.-C.T."/>
            <person name="Winkler M.E."/>
        </authorList>
    </citation>
    <scope>NUCLEOTIDE SEQUENCE</scope>
</reference>
<evidence type="ECO:0000256" key="5">
    <source>
        <dbReference type="ARBA" id="ARBA00022989"/>
    </source>
</evidence>
<dbReference type="Pfam" id="PF01925">
    <property type="entry name" value="TauE"/>
    <property type="match status" value="1"/>
</dbReference>
<feature type="transmembrane region" description="Helical" evidence="7">
    <location>
        <begin position="148"/>
        <end position="176"/>
    </location>
</feature>
<feature type="transmembrane region" description="Helical" evidence="7">
    <location>
        <begin position="110"/>
        <end position="128"/>
    </location>
</feature>
<keyword evidence="5 7" id="KW-1133">Transmembrane helix</keyword>
<name>A0A382ED15_9ZZZZ</name>
<dbReference type="GO" id="GO:0005886">
    <property type="term" value="C:plasma membrane"/>
    <property type="evidence" value="ECO:0007669"/>
    <property type="project" value="UniProtKB-SubCell"/>
</dbReference>
<evidence type="ECO:0000256" key="4">
    <source>
        <dbReference type="ARBA" id="ARBA00022692"/>
    </source>
</evidence>
<evidence type="ECO:0008006" key="9">
    <source>
        <dbReference type="Google" id="ProtNLM"/>
    </source>
</evidence>
<dbReference type="InterPro" id="IPR002781">
    <property type="entry name" value="TM_pro_TauE-like"/>
</dbReference>
<comment type="subcellular location">
    <subcellularLocation>
        <location evidence="1">Cell membrane</location>
        <topology evidence="1">Multi-pass membrane protein</topology>
    </subcellularLocation>
</comment>
<dbReference type="PANTHER" id="PTHR30269:SF0">
    <property type="entry name" value="MEMBRANE TRANSPORTER PROTEIN YFCA-RELATED"/>
    <property type="match status" value="1"/>
</dbReference>
<evidence type="ECO:0000256" key="7">
    <source>
        <dbReference type="SAM" id="Phobius"/>
    </source>
</evidence>
<protein>
    <recommendedName>
        <fullName evidence="9">Membrane transporter protein</fullName>
    </recommendedName>
</protein>
<keyword evidence="2" id="KW-0813">Transport</keyword>
<evidence type="ECO:0000256" key="6">
    <source>
        <dbReference type="ARBA" id="ARBA00023136"/>
    </source>
</evidence>
<feature type="non-terminal residue" evidence="8">
    <location>
        <position position="212"/>
    </location>
</feature>
<dbReference type="AlphaFoldDB" id="A0A382ED15"/>
<organism evidence="8">
    <name type="scientific">marine metagenome</name>
    <dbReference type="NCBI Taxonomy" id="408172"/>
    <lineage>
        <taxon>unclassified sequences</taxon>
        <taxon>metagenomes</taxon>
        <taxon>ecological metagenomes</taxon>
    </lineage>
</organism>
<gene>
    <name evidence="8" type="ORF">METZ01_LOCUS201229</name>
</gene>
<sequence length="212" mass="22730">MEFLNHDLAQFAIVVTTGICAGFLNTVAGGGSLLTLPVLIFLGLDGATVANGTNRVAIMIQNTVGIAGFRRKGISDFRYGIFIAIPAMIGAVMGALLAINLGKFDKSGVIFNRLLAVIMIGVLTITLANPFKKFQSDVENLGILRKTLAALLFFFLGIYMGFIQAGVGFMIIATLTTVNGFDLVRTNALKMFVVLFCTFVALIIFVINDHVN</sequence>
<evidence type="ECO:0000256" key="3">
    <source>
        <dbReference type="ARBA" id="ARBA00022475"/>
    </source>
</evidence>
<evidence type="ECO:0000256" key="2">
    <source>
        <dbReference type="ARBA" id="ARBA00022448"/>
    </source>
</evidence>
<dbReference type="EMBL" id="UINC01043813">
    <property type="protein sequence ID" value="SVB48375.1"/>
    <property type="molecule type" value="Genomic_DNA"/>
</dbReference>
<dbReference type="PANTHER" id="PTHR30269">
    <property type="entry name" value="TRANSMEMBRANE PROTEIN YFCA"/>
    <property type="match status" value="1"/>
</dbReference>
<accession>A0A382ED15</accession>
<keyword evidence="6 7" id="KW-0472">Membrane</keyword>
<proteinExistence type="predicted"/>
<dbReference type="InterPro" id="IPR052017">
    <property type="entry name" value="TSUP"/>
</dbReference>
<feature type="transmembrane region" description="Helical" evidence="7">
    <location>
        <begin position="188"/>
        <end position="207"/>
    </location>
</feature>
<evidence type="ECO:0000313" key="8">
    <source>
        <dbReference type="EMBL" id="SVB48375.1"/>
    </source>
</evidence>
<evidence type="ECO:0000256" key="1">
    <source>
        <dbReference type="ARBA" id="ARBA00004651"/>
    </source>
</evidence>
<keyword evidence="3" id="KW-1003">Cell membrane</keyword>